<evidence type="ECO:0000313" key="2">
    <source>
        <dbReference type="EMBL" id="OJA18498.1"/>
    </source>
</evidence>
<reference evidence="2 3" key="1">
    <citation type="submission" date="2016-03" db="EMBL/GenBank/DDBJ databases">
        <title>Comparative genomics of the ectomycorrhizal sister species Rhizopogon vinicolor and Rhizopogon vesiculosus (Basidiomycota: Boletales) reveals a divergence of the mating type B locus.</title>
        <authorList>
            <person name="Mujic A.B."/>
            <person name="Kuo A."/>
            <person name="Tritt A."/>
            <person name="Lipzen A."/>
            <person name="Chen C."/>
            <person name="Johnson J."/>
            <person name="Sharma A."/>
            <person name="Barry K."/>
            <person name="Grigoriev I.V."/>
            <person name="Spatafora J.W."/>
        </authorList>
    </citation>
    <scope>NUCLEOTIDE SEQUENCE [LARGE SCALE GENOMIC DNA]</scope>
    <source>
        <strain evidence="2 3">AM-OR11-056</strain>
    </source>
</reference>
<proteinExistence type="predicted"/>
<feature type="compositionally biased region" description="Polar residues" evidence="1">
    <location>
        <begin position="1"/>
        <end position="50"/>
    </location>
</feature>
<name>A0A1J8R9R8_9AGAM</name>
<dbReference type="EMBL" id="LVVM01001466">
    <property type="protein sequence ID" value="OJA18498.1"/>
    <property type="molecule type" value="Genomic_DNA"/>
</dbReference>
<accession>A0A1J8R9R8</accession>
<sequence>FVPNSQPNSTTTYEETLTQPSDNLTRRLLSTASSNHGPKATTTKSENRTSNGRKKSRLQ</sequence>
<feature type="region of interest" description="Disordered" evidence="1">
    <location>
        <begin position="1"/>
        <end position="59"/>
    </location>
</feature>
<evidence type="ECO:0000256" key="1">
    <source>
        <dbReference type="SAM" id="MobiDB-lite"/>
    </source>
</evidence>
<protein>
    <submittedName>
        <fullName evidence="2">Uncharacterized protein</fullName>
    </submittedName>
</protein>
<keyword evidence="3" id="KW-1185">Reference proteome</keyword>
<dbReference type="Proteomes" id="UP000183567">
    <property type="component" value="Unassembled WGS sequence"/>
</dbReference>
<comment type="caution">
    <text evidence="2">The sequence shown here is derived from an EMBL/GenBank/DDBJ whole genome shotgun (WGS) entry which is preliminary data.</text>
</comment>
<feature type="non-terminal residue" evidence="2">
    <location>
        <position position="1"/>
    </location>
</feature>
<gene>
    <name evidence="2" type="ORF">AZE42_07584</name>
</gene>
<organism evidence="2 3">
    <name type="scientific">Rhizopogon vesiculosus</name>
    <dbReference type="NCBI Taxonomy" id="180088"/>
    <lineage>
        <taxon>Eukaryota</taxon>
        <taxon>Fungi</taxon>
        <taxon>Dikarya</taxon>
        <taxon>Basidiomycota</taxon>
        <taxon>Agaricomycotina</taxon>
        <taxon>Agaricomycetes</taxon>
        <taxon>Agaricomycetidae</taxon>
        <taxon>Boletales</taxon>
        <taxon>Suillineae</taxon>
        <taxon>Rhizopogonaceae</taxon>
        <taxon>Rhizopogon</taxon>
    </lineage>
</organism>
<dbReference type="AlphaFoldDB" id="A0A1J8R9R8"/>
<evidence type="ECO:0000313" key="3">
    <source>
        <dbReference type="Proteomes" id="UP000183567"/>
    </source>
</evidence>